<accession>A0A3S3NXX3</accession>
<evidence type="ECO:0000256" key="10">
    <source>
        <dbReference type="SAM" id="Phobius"/>
    </source>
</evidence>
<keyword evidence="6 10" id="KW-1133">Transmembrane helix</keyword>
<keyword evidence="14" id="KW-1185">Reference proteome</keyword>
<keyword evidence="3" id="KW-0732">Signal</keyword>
<evidence type="ECO:0000259" key="11">
    <source>
        <dbReference type="PROSITE" id="PS50853"/>
    </source>
</evidence>
<dbReference type="InterPro" id="IPR013783">
    <property type="entry name" value="Ig-like_fold"/>
</dbReference>
<dbReference type="Pfam" id="PF25059">
    <property type="entry name" value="FN3_DSCAM-DSCAML_C"/>
    <property type="match status" value="1"/>
</dbReference>
<keyword evidence="9" id="KW-0393">Immunoglobulin domain</keyword>
<comment type="caution">
    <text evidence="12">The sequence shown here is derived from an EMBL/GenBank/DDBJ whole genome shotgun (WGS) entry which is preliminary data.</text>
</comment>
<feature type="domain" description="Fibronectin type-III" evidence="11">
    <location>
        <begin position="80"/>
        <end position="173"/>
    </location>
</feature>
<keyword evidence="8" id="KW-1015">Disulfide bond</keyword>
<dbReference type="SUPFAM" id="SSF49265">
    <property type="entry name" value="Fibronectin type III"/>
    <property type="match status" value="1"/>
</dbReference>
<dbReference type="STRING" id="1965070.A0A3S3NXX3"/>
<keyword evidence="5" id="KW-0130">Cell adhesion</keyword>
<dbReference type="GO" id="GO:0007155">
    <property type="term" value="P:cell adhesion"/>
    <property type="evidence" value="ECO:0007669"/>
    <property type="project" value="UniProtKB-KW"/>
</dbReference>
<reference evidence="12 14" key="1">
    <citation type="journal article" date="2018" name="Gigascience">
        <title>Genomes of trombidid mites reveal novel predicted allergens and laterally-transferred genes associated with secondary metabolism.</title>
        <authorList>
            <person name="Dong X."/>
            <person name="Chaisiri K."/>
            <person name="Xia D."/>
            <person name="Armstrong S.D."/>
            <person name="Fang Y."/>
            <person name="Donnelly M.J."/>
            <person name="Kadowaki T."/>
            <person name="McGarry J.W."/>
            <person name="Darby A.C."/>
            <person name="Makepeace B.L."/>
        </authorList>
    </citation>
    <scope>NUCLEOTIDE SEQUENCE [LARGE SCALE GENOMIC DNA]</scope>
    <source>
        <strain evidence="12">UoL-WK</strain>
    </source>
</reference>
<dbReference type="PANTHER" id="PTHR13817">
    <property type="entry name" value="TITIN"/>
    <property type="match status" value="1"/>
</dbReference>
<evidence type="ECO:0000256" key="4">
    <source>
        <dbReference type="ARBA" id="ARBA00022737"/>
    </source>
</evidence>
<evidence type="ECO:0000256" key="1">
    <source>
        <dbReference type="ARBA" id="ARBA00004167"/>
    </source>
</evidence>
<dbReference type="InterPro" id="IPR050964">
    <property type="entry name" value="Striated_Muscle_Regulatory"/>
</dbReference>
<keyword evidence="4" id="KW-0677">Repeat</keyword>
<evidence type="ECO:0000256" key="7">
    <source>
        <dbReference type="ARBA" id="ARBA00023136"/>
    </source>
</evidence>
<feature type="non-terminal residue" evidence="12">
    <location>
        <position position="389"/>
    </location>
</feature>
<proteinExistence type="predicted"/>
<gene>
    <name evidence="13" type="ORF">B4U79_00034</name>
    <name evidence="12" type="ORF">B4U79_05957</name>
</gene>
<dbReference type="SMART" id="SM00060">
    <property type="entry name" value="FN3"/>
    <property type="match status" value="2"/>
</dbReference>
<sequence length="389" mass="42360">MKSESEQETTPVTGFILHQKKGDSVEWEETRLPGDRRSHVIDGLLCGTRYQYYLIAYNAVGKGDPSDILPTKTDGMAPVAPDKHSLLSINATSAKIHLDAWHDGGCPITNVKIMYKVQKSKAWISIGSDDHPVQEKDLVLNDLLPSTNYELKITATNEGGPTEAQYTFTTLHIPREVSSVILGNEASASPSYIDVSAILATCISVLVIFLVAMLLCMLLARRRQSNASLYGTTNVYDSAKCQSQAETLRLSDLDQNHVKKLSGDSSSGLDSGYYPSPYAMTKIEANERGLNALNANQAQSHTSPMKPHTASETEPLYATVKRTPRPPRSDVHIYHYPMSMQAAADSGCDTESWKSATTGALTGAAMSTAFMRIQEEPSEKALAGNEVQS</sequence>
<dbReference type="AlphaFoldDB" id="A0A3S3NXX3"/>
<evidence type="ECO:0000256" key="6">
    <source>
        <dbReference type="ARBA" id="ARBA00022989"/>
    </source>
</evidence>
<evidence type="ECO:0000313" key="14">
    <source>
        <dbReference type="Proteomes" id="UP000285301"/>
    </source>
</evidence>
<evidence type="ECO:0000256" key="2">
    <source>
        <dbReference type="ARBA" id="ARBA00022692"/>
    </source>
</evidence>
<feature type="transmembrane region" description="Helical" evidence="10">
    <location>
        <begin position="197"/>
        <end position="220"/>
    </location>
</feature>
<keyword evidence="2 10" id="KW-0812">Transmembrane</keyword>
<dbReference type="Pfam" id="PF00041">
    <property type="entry name" value="fn3"/>
    <property type="match status" value="1"/>
</dbReference>
<dbReference type="Proteomes" id="UP000285301">
    <property type="component" value="Unassembled WGS sequence"/>
</dbReference>
<dbReference type="InterPro" id="IPR056754">
    <property type="entry name" value="DSCAM/DSCAML_C"/>
</dbReference>
<keyword evidence="7 10" id="KW-0472">Membrane</keyword>
<evidence type="ECO:0000256" key="8">
    <source>
        <dbReference type="ARBA" id="ARBA00023157"/>
    </source>
</evidence>
<dbReference type="InterPro" id="IPR036116">
    <property type="entry name" value="FN3_sf"/>
</dbReference>
<organism evidence="12 14">
    <name type="scientific">Dinothrombium tinctorium</name>
    <dbReference type="NCBI Taxonomy" id="1965070"/>
    <lineage>
        <taxon>Eukaryota</taxon>
        <taxon>Metazoa</taxon>
        <taxon>Ecdysozoa</taxon>
        <taxon>Arthropoda</taxon>
        <taxon>Chelicerata</taxon>
        <taxon>Arachnida</taxon>
        <taxon>Acari</taxon>
        <taxon>Acariformes</taxon>
        <taxon>Trombidiformes</taxon>
        <taxon>Prostigmata</taxon>
        <taxon>Anystina</taxon>
        <taxon>Parasitengona</taxon>
        <taxon>Trombidioidea</taxon>
        <taxon>Trombidiidae</taxon>
        <taxon>Dinothrombium</taxon>
    </lineage>
</organism>
<dbReference type="PROSITE" id="PS50853">
    <property type="entry name" value="FN3"/>
    <property type="match status" value="2"/>
</dbReference>
<comment type="subcellular location">
    <subcellularLocation>
        <location evidence="1">Membrane</location>
        <topology evidence="1">Single-pass membrane protein</topology>
    </subcellularLocation>
</comment>
<dbReference type="OrthoDB" id="152385at2759"/>
<dbReference type="InterPro" id="IPR003961">
    <property type="entry name" value="FN3_dom"/>
</dbReference>
<name>A0A3S3NXX3_9ACAR</name>
<protein>
    <submittedName>
        <fullName evidence="12">Down syndrome cell adhesion molecule-like protein Dscam2</fullName>
    </submittedName>
</protein>
<dbReference type="CDD" id="cd00063">
    <property type="entry name" value="FN3"/>
    <property type="match status" value="2"/>
</dbReference>
<dbReference type="EMBL" id="NCKU01004468">
    <property type="protein sequence ID" value="RWS05892.1"/>
    <property type="molecule type" value="Genomic_DNA"/>
</dbReference>
<evidence type="ECO:0000313" key="13">
    <source>
        <dbReference type="EMBL" id="RWS05892.1"/>
    </source>
</evidence>
<dbReference type="EMBL" id="NCKU01005929">
    <property type="protein sequence ID" value="RWS04031.1"/>
    <property type="molecule type" value="Genomic_DNA"/>
</dbReference>
<reference evidence="12" key="2">
    <citation type="submission" date="2018-11" db="EMBL/GenBank/DDBJ databases">
        <title>Trombidioid mite genomics.</title>
        <authorList>
            <person name="Dong X."/>
        </authorList>
    </citation>
    <scope>NUCLEOTIDE SEQUENCE</scope>
    <source>
        <strain evidence="12">UoL-WK</strain>
    </source>
</reference>
<dbReference type="GO" id="GO:0016020">
    <property type="term" value="C:membrane"/>
    <property type="evidence" value="ECO:0007669"/>
    <property type="project" value="UniProtKB-SubCell"/>
</dbReference>
<evidence type="ECO:0000313" key="12">
    <source>
        <dbReference type="EMBL" id="RWS04031.1"/>
    </source>
</evidence>
<feature type="domain" description="Fibronectin type-III" evidence="11">
    <location>
        <begin position="1"/>
        <end position="76"/>
    </location>
</feature>
<evidence type="ECO:0000256" key="9">
    <source>
        <dbReference type="ARBA" id="ARBA00023319"/>
    </source>
</evidence>
<dbReference type="PANTHER" id="PTHR13817:SF73">
    <property type="entry name" value="FIBRONECTIN TYPE-III DOMAIN-CONTAINING PROTEIN"/>
    <property type="match status" value="1"/>
</dbReference>
<evidence type="ECO:0000256" key="3">
    <source>
        <dbReference type="ARBA" id="ARBA00022729"/>
    </source>
</evidence>
<evidence type="ECO:0000256" key="5">
    <source>
        <dbReference type="ARBA" id="ARBA00022889"/>
    </source>
</evidence>
<dbReference type="Gene3D" id="2.60.40.10">
    <property type="entry name" value="Immunoglobulins"/>
    <property type="match status" value="2"/>
</dbReference>